<reference evidence="4" key="1">
    <citation type="submission" date="2016-04" db="EMBL/GenBank/DDBJ databases">
        <authorList>
            <person name="Quiroz-Castaneda R.E."/>
            <person name="Martinez-Ocampo F."/>
        </authorList>
    </citation>
    <scope>NUCLEOTIDE SEQUENCE [LARGE SCALE GENOMIC DNA]</scope>
    <source>
        <strain evidence="4">INIFAP01</strain>
    </source>
</reference>
<protein>
    <submittedName>
        <fullName evidence="3">Uncharacterized protein</fullName>
    </submittedName>
</protein>
<gene>
    <name evidence="3" type="ORF">A6V39_01080</name>
</gene>
<keyword evidence="4" id="KW-1185">Reference proteome</keyword>
<evidence type="ECO:0000256" key="1">
    <source>
        <dbReference type="SAM" id="MobiDB-lite"/>
    </source>
</evidence>
<evidence type="ECO:0000313" key="3">
    <source>
        <dbReference type="EMBL" id="OAL10646.1"/>
    </source>
</evidence>
<keyword evidence="2" id="KW-0812">Transmembrane</keyword>
<keyword evidence="2" id="KW-0472">Membrane</keyword>
<feature type="compositionally biased region" description="Polar residues" evidence="1">
    <location>
        <begin position="328"/>
        <end position="337"/>
    </location>
</feature>
<dbReference type="RefSeq" id="WP_187149882.1">
    <property type="nucleotide sequence ID" value="NZ_LWUJ01000010.1"/>
</dbReference>
<sequence length="361" mass="40266">MLFSNTARLLTILSTSGVAASVTVGMLIFNRNDKPVTKEVSEILTNIEIQADEFQKEQYFYDENGTSDGKRPKITKEQYERIQEILKGQKKLAKSVGLSERDQQSPDAHRNAEITDDNWDNSISIPQLSLQKNRSEDNPENLDDANGKKQVSSIDAKDGKKQSDLDPEKGKEENGKRDDSDEESDREKSGSVLKNDHGEQKGEQKPIQVDIEKGNKDSLSKQTEIQDKQDGSESKELISGEGDSDVGSEECKPCPKAKKGSRDSEENKELDQTSDENLGVKTDSEPKELQSKEKNTKQEKGEVNFESKTENNSSRDRDRDGVLDEETAGSSLTNQEQLSVLEGLYGQVTDVLSQLKSRFVI</sequence>
<dbReference type="STRING" id="432608.A6V39_01080"/>
<feature type="compositionally biased region" description="Basic and acidic residues" evidence="1">
    <location>
        <begin position="155"/>
        <end position="238"/>
    </location>
</feature>
<feature type="region of interest" description="Disordered" evidence="1">
    <location>
        <begin position="93"/>
        <end position="337"/>
    </location>
</feature>
<accession>A0A1A9QFC0</accession>
<feature type="compositionally biased region" description="Polar residues" evidence="1">
    <location>
        <begin position="120"/>
        <end position="132"/>
    </location>
</feature>
<evidence type="ECO:0000256" key="2">
    <source>
        <dbReference type="SAM" id="Phobius"/>
    </source>
</evidence>
<feature type="transmembrane region" description="Helical" evidence="2">
    <location>
        <begin position="6"/>
        <end position="29"/>
    </location>
</feature>
<proteinExistence type="predicted"/>
<dbReference type="EMBL" id="LWUJ01000010">
    <property type="protein sequence ID" value="OAL10646.1"/>
    <property type="molecule type" value="Genomic_DNA"/>
</dbReference>
<dbReference type="Proteomes" id="UP000077623">
    <property type="component" value="Unassembled WGS sequence"/>
</dbReference>
<feature type="compositionally biased region" description="Basic and acidic residues" evidence="1">
    <location>
        <begin position="99"/>
        <end position="113"/>
    </location>
</feature>
<keyword evidence="2" id="KW-1133">Transmembrane helix</keyword>
<evidence type="ECO:0000313" key="4">
    <source>
        <dbReference type="Proteomes" id="UP000077623"/>
    </source>
</evidence>
<comment type="caution">
    <text evidence="3">The sequence shown here is derived from an EMBL/GenBank/DDBJ whole genome shotgun (WGS) entry which is preliminary data.</text>
</comment>
<name>A0A1A9QFC0_9MOLU</name>
<dbReference type="AlphaFoldDB" id="A0A1A9QFC0"/>
<organism evidence="3 4">
    <name type="scientific">Candidatus Mycoplasma haematobovis</name>
    <dbReference type="NCBI Taxonomy" id="432608"/>
    <lineage>
        <taxon>Bacteria</taxon>
        <taxon>Bacillati</taxon>
        <taxon>Mycoplasmatota</taxon>
        <taxon>Mollicutes</taxon>
        <taxon>Mycoplasmataceae</taxon>
        <taxon>Mycoplasma</taxon>
    </lineage>
</organism>
<feature type="compositionally biased region" description="Basic and acidic residues" evidence="1">
    <location>
        <begin position="282"/>
        <end position="322"/>
    </location>
</feature>
<feature type="compositionally biased region" description="Basic and acidic residues" evidence="1">
    <location>
        <begin position="260"/>
        <end position="271"/>
    </location>
</feature>